<comment type="caution">
    <text evidence="2">The sequence shown here is derived from an EMBL/GenBank/DDBJ whole genome shotgun (WGS) entry which is preliminary data.</text>
</comment>
<dbReference type="InterPro" id="IPR027417">
    <property type="entry name" value="P-loop_NTPase"/>
</dbReference>
<sequence>MLTVSIDSIIYPNKKINLRFNHQIFAGITLLCGANGSGKSSILKAIATLNR</sequence>
<accession>A0ABV1RNT5</accession>
<evidence type="ECO:0000259" key="1">
    <source>
        <dbReference type="Pfam" id="PF13476"/>
    </source>
</evidence>
<dbReference type="Pfam" id="PF13476">
    <property type="entry name" value="AAA_23"/>
    <property type="match status" value="1"/>
</dbReference>
<dbReference type="SUPFAM" id="SSF52540">
    <property type="entry name" value="P-loop containing nucleoside triphosphate hydrolases"/>
    <property type="match status" value="1"/>
</dbReference>
<dbReference type="InterPro" id="IPR038729">
    <property type="entry name" value="Rad50/SbcC_AAA"/>
</dbReference>
<dbReference type="Gene3D" id="3.40.50.300">
    <property type="entry name" value="P-loop containing nucleotide triphosphate hydrolases"/>
    <property type="match status" value="1"/>
</dbReference>
<dbReference type="Proteomes" id="UP001467690">
    <property type="component" value="Unassembled WGS sequence"/>
</dbReference>
<gene>
    <name evidence="2" type="ORF">ABS311_21075</name>
</gene>
<name>A0ABV1RNT5_9ALTE</name>
<evidence type="ECO:0000313" key="2">
    <source>
        <dbReference type="EMBL" id="MER2494375.1"/>
    </source>
</evidence>
<keyword evidence="3" id="KW-1185">Reference proteome</keyword>
<proteinExistence type="predicted"/>
<organism evidence="2 3">
    <name type="scientific">Catenovulum sediminis</name>
    <dbReference type="NCBI Taxonomy" id="1740262"/>
    <lineage>
        <taxon>Bacteria</taxon>
        <taxon>Pseudomonadati</taxon>
        <taxon>Pseudomonadota</taxon>
        <taxon>Gammaproteobacteria</taxon>
        <taxon>Alteromonadales</taxon>
        <taxon>Alteromonadaceae</taxon>
        <taxon>Catenovulum</taxon>
    </lineage>
</organism>
<reference evidence="2 3" key="1">
    <citation type="submission" date="2024-06" db="EMBL/GenBank/DDBJ databases">
        <authorList>
            <person name="Chen R.Y."/>
        </authorList>
    </citation>
    <scope>NUCLEOTIDE SEQUENCE [LARGE SCALE GENOMIC DNA]</scope>
    <source>
        <strain evidence="2 3">D2</strain>
    </source>
</reference>
<evidence type="ECO:0000313" key="3">
    <source>
        <dbReference type="Proteomes" id="UP001467690"/>
    </source>
</evidence>
<dbReference type="EMBL" id="JBELOE010000296">
    <property type="protein sequence ID" value="MER2494375.1"/>
    <property type="molecule type" value="Genomic_DNA"/>
</dbReference>
<dbReference type="RefSeq" id="WP_143873401.1">
    <property type="nucleotide sequence ID" value="NZ_CP041661.1"/>
</dbReference>
<feature type="domain" description="Rad50/SbcC-type AAA" evidence="1">
    <location>
        <begin position="14"/>
        <end position="47"/>
    </location>
</feature>
<protein>
    <submittedName>
        <fullName evidence="2">AAA family ATPase</fullName>
    </submittedName>
</protein>